<keyword evidence="2" id="KW-1185">Reference proteome</keyword>
<comment type="caution">
    <text evidence="1">The sequence shown here is derived from an EMBL/GenBank/DDBJ whole genome shotgun (WGS) entry which is preliminary data.</text>
</comment>
<organism evidence="1 2">
    <name type="scientific">Nitratireductor aquimarinus</name>
    <dbReference type="NCBI Taxonomy" id="889300"/>
    <lineage>
        <taxon>Bacteria</taxon>
        <taxon>Pseudomonadati</taxon>
        <taxon>Pseudomonadota</taxon>
        <taxon>Alphaproteobacteria</taxon>
        <taxon>Hyphomicrobiales</taxon>
        <taxon>Phyllobacteriaceae</taxon>
        <taxon>Nitratireductor</taxon>
    </lineage>
</organism>
<dbReference type="Proteomes" id="UP001185659">
    <property type="component" value="Unassembled WGS sequence"/>
</dbReference>
<sequence>MSGVVMMKHETGNTARLKTTGAVLLIGAAALLAGCTAKRDSVIVGSIPDDYRTNHPIVISEKDQKIDLPVAVSAKSMTRGQAGTLAGFMSGYDRRSGGTVTVLVPTGSVNERGASNIASQITRQLQKHGVPPENIAVVSYRAPSADTAPPIRVSYPAIRASTNQCGRWPEDILDTTDNKHYANFGCSYQNNLAAQVANPNDFLGARQQTPIDAENRMGVIDKYRGSESNYEAGKVSKEFRGNREVQY</sequence>
<dbReference type="InterPro" id="IPR013361">
    <property type="entry name" value="Pilus_CpaD"/>
</dbReference>
<name>A0ABU4ALR1_9HYPH</name>
<gene>
    <name evidence="1" type="ORF">R2G56_12920</name>
</gene>
<dbReference type="InterPro" id="IPR019027">
    <property type="entry name" value="Pilus_biogenesis_CpaD-related"/>
</dbReference>
<dbReference type="EMBL" id="JAWLIP010000005">
    <property type="protein sequence ID" value="MDV6227192.1"/>
    <property type="molecule type" value="Genomic_DNA"/>
</dbReference>
<dbReference type="NCBIfam" id="TIGR02522">
    <property type="entry name" value="pilus_cpaD"/>
    <property type="match status" value="1"/>
</dbReference>
<evidence type="ECO:0000313" key="2">
    <source>
        <dbReference type="Proteomes" id="UP001185659"/>
    </source>
</evidence>
<reference evidence="1 2" key="1">
    <citation type="submission" date="2023-10" db="EMBL/GenBank/DDBJ databases">
        <authorList>
            <person name="Venkata Ramana C."/>
            <person name="Sasikala C."/>
            <person name="Dhurka M."/>
        </authorList>
    </citation>
    <scope>NUCLEOTIDE SEQUENCE [LARGE SCALE GENOMIC DNA]</scope>
    <source>
        <strain evidence="1 2">KCTC 32151</strain>
    </source>
</reference>
<dbReference type="Pfam" id="PF09476">
    <property type="entry name" value="Pilus_CpaD"/>
    <property type="match status" value="1"/>
</dbReference>
<dbReference type="RefSeq" id="WP_317561525.1">
    <property type="nucleotide sequence ID" value="NZ_JAWLIP010000005.1"/>
</dbReference>
<accession>A0ABU4ALR1</accession>
<evidence type="ECO:0000313" key="1">
    <source>
        <dbReference type="EMBL" id="MDV6227192.1"/>
    </source>
</evidence>
<proteinExistence type="predicted"/>
<protein>
    <submittedName>
        <fullName evidence="1">CpaD family pilus assembly protein</fullName>
    </submittedName>
</protein>